<dbReference type="AlphaFoldDB" id="A0A9W6C9I8"/>
<dbReference type="InterPro" id="IPR002765">
    <property type="entry name" value="UPF0145_YbjQ-like"/>
</dbReference>
<evidence type="ECO:0000313" key="4">
    <source>
        <dbReference type="Proteomes" id="UP001145145"/>
    </source>
</evidence>
<proteinExistence type="inferred from homology"/>
<comment type="similarity">
    <text evidence="1 2">Belongs to the UPF0145 family.</text>
</comment>
<reference evidence="3 4" key="1">
    <citation type="journal article" date="2023" name="Int. J. Syst. Evol. Microbiol.">
        <title>Sellimonas catena sp. nov., isolated from human faeces.</title>
        <authorList>
            <person name="Hisatomi A."/>
            <person name="Ohkuma M."/>
            <person name="Sakamoto M."/>
        </authorList>
    </citation>
    <scope>NUCLEOTIDE SEQUENCE [LARGE SCALE GENOMIC DNA]</scope>
    <source>
        <strain evidence="3 4">12EGH17</strain>
    </source>
</reference>
<dbReference type="Proteomes" id="UP001145145">
    <property type="component" value="Unassembled WGS sequence"/>
</dbReference>
<dbReference type="SUPFAM" id="SSF117782">
    <property type="entry name" value="YbjQ-like"/>
    <property type="match status" value="1"/>
</dbReference>
<dbReference type="RefSeq" id="WP_281872435.1">
    <property type="nucleotide sequence ID" value="NZ_BSBO01000008.1"/>
</dbReference>
<name>A0A9W6C9I8_9FIRM</name>
<evidence type="ECO:0000256" key="2">
    <source>
        <dbReference type="HAMAP-Rule" id="MF_00338"/>
    </source>
</evidence>
<evidence type="ECO:0000313" key="3">
    <source>
        <dbReference type="EMBL" id="GLG03841.1"/>
    </source>
</evidence>
<dbReference type="EMBL" id="BSBO01000008">
    <property type="protein sequence ID" value="GLG03841.1"/>
    <property type="molecule type" value="Genomic_DNA"/>
</dbReference>
<dbReference type="InterPro" id="IPR035439">
    <property type="entry name" value="UPF0145_dom_sf"/>
</dbReference>
<dbReference type="HAMAP" id="MF_00338">
    <property type="entry name" value="UPF0145"/>
    <property type="match status" value="1"/>
</dbReference>
<comment type="caution">
    <text evidence="3">The sequence shown here is derived from an EMBL/GenBank/DDBJ whole genome shotgun (WGS) entry which is preliminary data.</text>
</comment>
<gene>
    <name evidence="3" type="ORF">Selli1_10150</name>
</gene>
<dbReference type="Gene3D" id="3.30.110.70">
    <property type="entry name" value="Hypothetical protein apc22750. Chain B"/>
    <property type="match status" value="1"/>
</dbReference>
<sequence>MGNCNICGSNFKMLGGGTEPYTGCSFTVCNTCGDLLKKINQAKKNRESQQCISLSVELLDRCKDPDTKSKVKQYTDEALERSQEDLSKEGIDVFSFCDSEDAFLATTGYSFEGYRIESYLGIVSGDVVLGTGFFSEFSMELTDLFGERSTTASNKMKEVKRNAYEEMVKNAKKIGANALIGVDFDYITLSNNILGVSANGTAVRIEK</sequence>
<organism evidence="3 4">
    <name type="scientific">Sellimonas catena</name>
    <dbReference type="NCBI Taxonomy" id="2994035"/>
    <lineage>
        <taxon>Bacteria</taxon>
        <taxon>Bacillati</taxon>
        <taxon>Bacillota</taxon>
        <taxon>Clostridia</taxon>
        <taxon>Lachnospirales</taxon>
        <taxon>Lachnospiraceae</taxon>
        <taxon>Sellimonas</taxon>
    </lineage>
</organism>
<dbReference type="PANTHER" id="PTHR34068">
    <property type="entry name" value="UPF0145 PROTEIN YBJQ"/>
    <property type="match status" value="1"/>
</dbReference>
<evidence type="ECO:0000256" key="1">
    <source>
        <dbReference type="ARBA" id="ARBA00010751"/>
    </source>
</evidence>
<dbReference type="Pfam" id="PF01906">
    <property type="entry name" value="YbjQ_1"/>
    <property type="match status" value="1"/>
</dbReference>
<keyword evidence="4" id="KW-1185">Reference proteome</keyword>
<dbReference type="PANTHER" id="PTHR34068:SF1">
    <property type="entry name" value="UPF0145 PROTEIN YBJQ"/>
    <property type="match status" value="1"/>
</dbReference>
<accession>A0A9W6C9I8</accession>
<protein>
    <recommendedName>
        <fullName evidence="2">UPF0145 protein Selli1_10150</fullName>
    </recommendedName>
</protein>